<feature type="domain" description="Translation initiation factor IF2/IF5" evidence="1">
    <location>
        <begin position="15"/>
        <end position="122"/>
    </location>
</feature>
<evidence type="ECO:0000259" key="1">
    <source>
        <dbReference type="SMART" id="SM00653"/>
    </source>
</evidence>
<dbReference type="GO" id="GO:0003743">
    <property type="term" value="F:translation initiation factor activity"/>
    <property type="evidence" value="ECO:0007669"/>
    <property type="project" value="InterPro"/>
</dbReference>
<protein>
    <recommendedName>
        <fullName evidence="1">Translation initiation factor IF2/IF5 domain-containing protein</fullName>
    </recommendedName>
</protein>
<dbReference type="Pfam" id="PF01873">
    <property type="entry name" value="eIF-5_eIF-2B"/>
    <property type="match status" value="1"/>
</dbReference>
<dbReference type="Gene3D" id="3.30.30.170">
    <property type="match status" value="1"/>
</dbReference>
<accession>A0A6C0ELN2</accession>
<dbReference type="SMART" id="SM00653">
    <property type="entry name" value="eIF2B_5"/>
    <property type="match status" value="1"/>
</dbReference>
<dbReference type="InterPro" id="IPR002735">
    <property type="entry name" value="Transl_init_fac_IF2/IF5_dom"/>
</dbReference>
<dbReference type="GO" id="GO:0005829">
    <property type="term" value="C:cytosol"/>
    <property type="evidence" value="ECO:0007669"/>
    <property type="project" value="TreeGrafter"/>
</dbReference>
<name>A0A6C0ELN2_9ZZZZ</name>
<sequence>MQTVPIGKGHESDPHYRYIRPVVAIHSEKDKTVIENLEKIANALHIPSETLMAYFKCKLNTRVKGTAITGKISASKLESLINEFIEEYILCPSKTCRLPELHLRASKKKNEIVLQCKACGHKGRIKDNGKITKCVYNSLPKKQTRQVKIECLECGNTDEVDYAILKSGWSDEVKLG</sequence>
<reference evidence="2" key="1">
    <citation type="journal article" date="2020" name="Nature">
        <title>Giant virus diversity and host interactions through global metagenomics.</title>
        <authorList>
            <person name="Schulz F."/>
            <person name="Roux S."/>
            <person name="Paez-Espino D."/>
            <person name="Jungbluth S."/>
            <person name="Walsh D.A."/>
            <person name="Denef V.J."/>
            <person name="McMahon K.D."/>
            <person name="Konstantinidis K.T."/>
            <person name="Eloe-Fadrosh E.A."/>
            <person name="Kyrpides N.C."/>
            <person name="Woyke T."/>
        </authorList>
    </citation>
    <scope>NUCLEOTIDE SEQUENCE</scope>
    <source>
        <strain evidence="2">GVMAG-M-3300005589-24</strain>
    </source>
</reference>
<proteinExistence type="predicted"/>
<dbReference type="GO" id="GO:0071074">
    <property type="term" value="F:eukaryotic initiation factor eIF2 binding"/>
    <property type="evidence" value="ECO:0007669"/>
    <property type="project" value="TreeGrafter"/>
</dbReference>
<dbReference type="GO" id="GO:0005092">
    <property type="term" value="F:GDP-dissociation inhibitor activity"/>
    <property type="evidence" value="ECO:0007669"/>
    <property type="project" value="TreeGrafter"/>
</dbReference>
<dbReference type="AlphaFoldDB" id="A0A6C0ELN2"/>
<dbReference type="GO" id="GO:0001732">
    <property type="term" value="P:formation of cytoplasmic translation initiation complex"/>
    <property type="evidence" value="ECO:0007669"/>
    <property type="project" value="TreeGrafter"/>
</dbReference>
<dbReference type="PANTHER" id="PTHR23001:SF7">
    <property type="entry name" value="EUKARYOTIC TRANSLATION INITIATION FACTOR 5"/>
    <property type="match status" value="1"/>
</dbReference>
<dbReference type="EMBL" id="MN738878">
    <property type="protein sequence ID" value="QHT29561.1"/>
    <property type="molecule type" value="Genomic_DNA"/>
</dbReference>
<organism evidence="2">
    <name type="scientific">viral metagenome</name>
    <dbReference type="NCBI Taxonomy" id="1070528"/>
    <lineage>
        <taxon>unclassified sequences</taxon>
        <taxon>metagenomes</taxon>
        <taxon>organismal metagenomes</taxon>
    </lineage>
</organism>
<evidence type="ECO:0000313" key="2">
    <source>
        <dbReference type="EMBL" id="QHT29561.1"/>
    </source>
</evidence>
<dbReference type="InterPro" id="IPR016189">
    <property type="entry name" value="Transl_init_fac_IF2/IF5_N"/>
</dbReference>
<dbReference type="InterPro" id="IPR045196">
    <property type="entry name" value="IF2/IF5"/>
</dbReference>
<dbReference type="PANTHER" id="PTHR23001">
    <property type="entry name" value="EUKARYOTIC TRANSLATION INITIATION FACTOR"/>
    <property type="match status" value="1"/>
</dbReference>
<dbReference type="SUPFAM" id="SSF100966">
    <property type="entry name" value="Translation initiation factor 2 beta, aIF2beta, N-terminal domain"/>
    <property type="match status" value="1"/>
</dbReference>
<dbReference type="Gene3D" id="2.20.25.350">
    <property type="match status" value="1"/>
</dbReference>